<evidence type="ECO:0000313" key="3">
    <source>
        <dbReference type="Proteomes" id="UP001219518"/>
    </source>
</evidence>
<dbReference type="AlphaFoldDB" id="A0AAE1GZ13"/>
<feature type="region of interest" description="Disordered" evidence="1">
    <location>
        <begin position="548"/>
        <end position="651"/>
    </location>
</feature>
<feature type="region of interest" description="Disordered" evidence="1">
    <location>
        <begin position="265"/>
        <end position="318"/>
    </location>
</feature>
<feature type="compositionally biased region" description="Acidic residues" evidence="1">
    <location>
        <begin position="599"/>
        <end position="617"/>
    </location>
</feature>
<name>A0AAE1GZ13_9NEOP</name>
<dbReference type="EMBL" id="JAHWGI010000268">
    <property type="protein sequence ID" value="KAK3911453.1"/>
    <property type="molecule type" value="Genomic_DNA"/>
</dbReference>
<dbReference type="Proteomes" id="UP001219518">
    <property type="component" value="Unassembled WGS sequence"/>
</dbReference>
<feature type="compositionally biased region" description="Polar residues" evidence="1">
    <location>
        <begin position="382"/>
        <end position="397"/>
    </location>
</feature>
<gene>
    <name evidence="2" type="ORF">KUF71_021181</name>
</gene>
<feature type="compositionally biased region" description="Polar residues" evidence="1">
    <location>
        <begin position="557"/>
        <end position="566"/>
    </location>
</feature>
<proteinExistence type="predicted"/>
<dbReference type="PANTHER" id="PTHR10773">
    <property type="entry name" value="DNA-DIRECTED RNA POLYMERASES I, II, AND III SUBUNIT RPABC2"/>
    <property type="match status" value="1"/>
</dbReference>
<keyword evidence="3" id="KW-1185">Reference proteome</keyword>
<evidence type="ECO:0000313" key="2">
    <source>
        <dbReference type="EMBL" id="KAK3911453.1"/>
    </source>
</evidence>
<comment type="caution">
    <text evidence="2">The sequence shown here is derived from an EMBL/GenBank/DDBJ whole genome shotgun (WGS) entry which is preliminary data.</text>
</comment>
<sequence>MSKRARNIMIKAIRHEVQQDETVTTADPGGVERDEVDDLASTSSKALSPLTLSEFGVLSRQFVKEKCLSFVENRYLKETDKEPQNPTTPVKSSRLRLVDYSCSPSSTSTFQSVSNRTGKENFFGFLKPSTTSSPDKGAFGVPQPHIKPSMIFSKMGLIKSSDGNFKEHDESNCRNETDSVMHTTKQEIPWTQGTDVNENESTNENESANENKFGNEDVHVNELATLKLNSCNQTPSHENKTVPSGTCLQEVAATNQLQNVEIVESRPSATKCRETELLEQNPPKLNKSLGIKHPNEKPYQQEIKSSTGEDKSATPGRPLSAYQKQRLKNLAGSQEMIQNVMNQMGQSACTVKHKTPAKSPAPVKRLQRVKIGLSFPTNCRDSLKQGNGITPKQTQESESPDINEAADVLSDKCNSLKDFSNNYSSSLREVDENEQPGNVSDASAIETEDTTFVNGNLVKPGNNHNLSELTSATGRDKSATPGRPLSAYQQQRLKNVAENKEMFQNLMSQMGQSDSLVKHKTPYKSTAPAKRLEKAKVLLSSPIKRRESLKRSCRITAKQTQESNGSDTDESADNFSTKSLSLEDLTDGSSTSSTREVNDCEEPDDDILEESANETEDSIPANQSLAEPDEDSGDLTEASLGVEGATPKRKKKEVMAEIKLLKNTGQSYVAPTGKVVSARKCTPSHTCNIRKCHINITPEVGQQIFDEYWQQGNHDKRVSYVAARLESGQVQRKRLREDFSNREKEISYKYYFDVNGKRIQVCRSTFLNTLGETDRFVRTVAENKAKSVTGITKDDSRGRHPPPHAMKPSTIEHVQNHIRSFPAYVSHYCRAQSNTLYLPSDLTVAKMHLMYLEDGNPSVSYNFFLKEFNKSGRKFHAPKSDGCDKCDKLETAIKCASDEEATNLRREKGLHQRKAEKAYFLKKEAKKEALQQKDKKRVLVFDLQQCLPTPYLQCKKIYYSRQLYVYNFTIHDCVTNLTYCYMWDQVEGRRGSNELASCLLQHILTEIPDGVEVLKMFSDCCSGQNRNHVMSMMLFAALQEHPTLKTIQHFFMVPGHTFMPEVDSKHSVIEKYKKKHLERVNVPAKWYQAVEDAGKTMSCPEGKFRVFHKTEFYDISALAKTELVKRSTCSDKDSFSYLSTHIFLYEKKALGIVKVKSSFNEEAPYRELSFLRKGTRSDRLPRLVPKLQVLGGNVPVSKEKKKDLLNLLDYLDVQHHAFYKTLPVEENDVPDTHPDFMNEIDPDELSE</sequence>
<dbReference type="PANTHER" id="PTHR10773:SF19">
    <property type="match status" value="1"/>
</dbReference>
<evidence type="ECO:0000256" key="1">
    <source>
        <dbReference type="SAM" id="MobiDB-lite"/>
    </source>
</evidence>
<reference evidence="2" key="2">
    <citation type="journal article" date="2023" name="BMC Genomics">
        <title>Pest status, molecular evolution, and epigenetic factors derived from the genome assembly of Frankliniella fusca, a thysanopteran phytovirus vector.</title>
        <authorList>
            <person name="Catto M.A."/>
            <person name="Labadie P.E."/>
            <person name="Jacobson A.L."/>
            <person name="Kennedy G.G."/>
            <person name="Srinivasan R."/>
            <person name="Hunt B.G."/>
        </authorList>
    </citation>
    <scope>NUCLEOTIDE SEQUENCE</scope>
    <source>
        <strain evidence="2">PL_HMW_Pooled</strain>
    </source>
</reference>
<accession>A0AAE1GZ13</accession>
<feature type="region of interest" description="Disordered" evidence="1">
    <location>
        <begin position="192"/>
        <end position="212"/>
    </location>
</feature>
<reference evidence="2" key="1">
    <citation type="submission" date="2021-07" db="EMBL/GenBank/DDBJ databases">
        <authorList>
            <person name="Catto M.A."/>
            <person name="Jacobson A."/>
            <person name="Kennedy G."/>
            <person name="Labadie P."/>
            <person name="Hunt B.G."/>
            <person name="Srinivasan R."/>
        </authorList>
    </citation>
    <scope>NUCLEOTIDE SEQUENCE</scope>
    <source>
        <strain evidence="2">PL_HMW_Pooled</strain>
        <tissue evidence="2">Head</tissue>
    </source>
</reference>
<feature type="region of interest" description="Disordered" evidence="1">
    <location>
        <begin position="382"/>
        <end position="402"/>
    </location>
</feature>
<protein>
    <submittedName>
        <fullName evidence="2">Death-associated inhibitor of apoptosis 2</fullName>
    </submittedName>
</protein>
<organism evidence="2 3">
    <name type="scientific">Frankliniella fusca</name>
    <dbReference type="NCBI Taxonomy" id="407009"/>
    <lineage>
        <taxon>Eukaryota</taxon>
        <taxon>Metazoa</taxon>
        <taxon>Ecdysozoa</taxon>
        <taxon>Arthropoda</taxon>
        <taxon>Hexapoda</taxon>
        <taxon>Insecta</taxon>
        <taxon>Pterygota</taxon>
        <taxon>Neoptera</taxon>
        <taxon>Paraneoptera</taxon>
        <taxon>Thysanoptera</taxon>
        <taxon>Terebrantia</taxon>
        <taxon>Thripoidea</taxon>
        <taxon>Thripidae</taxon>
        <taxon>Frankliniella</taxon>
    </lineage>
</organism>